<accession>A0A7H1MKY3</accession>
<dbReference type="InterPro" id="IPR052509">
    <property type="entry name" value="Metal_resp_DNA-bind_regulator"/>
</dbReference>
<gene>
    <name evidence="2" type="ORF">FY536_02005</name>
</gene>
<organism evidence="2 3">
    <name type="scientific">Weissella koreensis</name>
    <dbReference type="NCBI Taxonomy" id="165096"/>
    <lineage>
        <taxon>Bacteria</taxon>
        <taxon>Bacillati</taxon>
        <taxon>Bacillota</taxon>
        <taxon>Bacilli</taxon>
        <taxon>Lactobacillales</taxon>
        <taxon>Lactobacillaceae</taxon>
        <taxon>Weissella</taxon>
    </lineage>
</organism>
<dbReference type="SUPFAM" id="SSF46785">
    <property type="entry name" value="Winged helix' DNA-binding domain"/>
    <property type="match status" value="1"/>
</dbReference>
<dbReference type="Gene3D" id="1.10.10.10">
    <property type="entry name" value="Winged helix-like DNA-binding domain superfamily/Winged helix DNA-binding domain"/>
    <property type="match status" value="1"/>
</dbReference>
<dbReference type="RefSeq" id="WP_006845843.1">
    <property type="nucleotide sequence ID" value="NZ_CP026847.1"/>
</dbReference>
<dbReference type="InterPro" id="IPR036388">
    <property type="entry name" value="WH-like_DNA-bd_sf"/>
</dbReference>
<dbReference type="OMA" id="KGPDRKY"/>
<keyword evidence="3" id="KW-1185">Reference proteome</keyword>
<dbReference type="Proteomes" id="UP000516446">
    <property type="component" value="Chromosome"/>
</dbReference>
<sequence>MENELSKDLIRGHTDAIVLNRLQQGDSYGYRIAHDIAELTNQEYVLNEATLYSVFRRLGKAGLVDSYYGNETQGARRKYYTLTDAGKDRLKAEKTAWAFAKKTIDELMGESL</sequence>
<dbReference type="PANTHER" id="PTHR33169">
    <property type="entry name" value="PADR-FAMILY TRANSCRIPTIONAL REGULATOR"/>
    <property type="match status" value="1"/>
</dbReference>
<name>A0A7H1MKY3_9LACO</name>
<dbReference type="PANTHER" id="PTHR33169:SF14">
    <property type="entry name" value="TRANSCRIPTIONAL REGULATOR RV3488"/>
    <property type="match status" value="1"/>
</dbReference>
<evidence type="ECO:0000259" key="1">
    <source>
        <dbReference type="Pfam" id="PF03551"/>
    </source>
</evidence>
<reference evidence="2 3" key="1">
    <citation type="submission" date="2019-08" db="EMBL/GenBank/DDBJ databases">
        <authorList>
            <person name="Chang H.C."/>
            <person name="Mun S.Y."/>
        </authorList>
    </citation>
    <scope>NUCLEOTIDE SEQUENCE [LARGE SCALE GENOMIC DNA]</scope>
    <source>
        <strain evidence="2 3">SK</strain>
    </source>
</reference>
<dbReference type="InterPro" id="IPR005149">
    <property type="entry name" value="Tscrpt_reg_PadR_N"/>
</dbReference>
<protein>
    <submittedName>
        <fullName evidence="2">Helix-turn-helix transcriptional regulator</fullName>
    </submittedName>
</protein>
<feature type="domain" description="Transcription regulator PadR N-terminal" evidence="1">
    <location>
        <begin position="18"/>
        <end position="91"/>
    </location>
</feature>
<dbReference type="Pfam" id="PF03551">
    <property type="entry name" value="PadR"/>
    <property type="match status" value="1"/>
</dbReference>
<evidence type="ECO:0000313" key="2">
    <source>
        <dbReference type="EMBL" id="QNT64119.1"/>
    </source>
</evidence>
<evidence type="ECO:0000313" key="3">
    <source>
        <dbReference type="Proteomes" id="UP000516446"/>
    </source>
</evidence>
<dbReference type="EMBL" id="CP043431">
    <property type="protein sequence ID" value="QNT64119.1"/>
    <property type="molecule type" value="Genomic_DNA"/>
</dbReference>
<dbReference type="AlphaFoldDB" id="A0A7H1MKY3"/>
<dbReference type="InterPro" id="IPR036390">
    <property type="entry name" value="WH_DNA-bd_sf"/>
</dbReference>
<proteinExistence type="predicted"/>